<sequence>MQGLYGGELDRSSSKWKAGEELYQVAMKAVKLDRLVRVEDMGWGILIFVILVIYFGLKIRENLVWQTLYESIGHKPR</sequence>
<evidence type="ECO:0000256" key="1">
    <source>
        <dbReference type="SAM" id="Phobius"/>
    </source>
</evidence>
<feature type="transmembrane region" description="Helical" evidence="1">
    <location>
        <begin position="41"/>
        <end position="57"/>
    </location>
</feature>
<protein>
    <recommendedName>
        <fullName evidence="4">Flagellin Flp1-like domain-containing protein</fullName>
    </recommendedName>
</protein>
<evidence type="ECO:0000313" key="2">
    <source>
        <dbReference type="EMBL" id="MDQ0350340.1"/>
    </source>
</evidence>
<proteinExistence type="predicted"/>
<keyword evidence="3" id="KW-1185">Reference proteome</keyword>
<gene>
    <name evidence="2" type="ORF">J2R98_000143</name>
</gene>
<evidence type="ECO:0008006" key="4">
    <source>
        <dbReference type="Google" id="ProtNLM"/>
    </source>
</evidence>
<dbReference type="RefSeq" id="WP_307065102.1">
    <property type="nucleotide sequence ID" value="NZ_JAUSUP010000001.1"/>
</dbReference>
<keyword evidence="1" id="KW-1133">Transmembrane helix</keyword>
<evidence type="ECO:0000313" key="3">
    <source>
        <dbReference type="Proteomes" id="UP001236723"/>
    </source>
</evidence>
<keyword evidence="1" id="KW-0812">Transmembrane</keyword>
<dbReference type="Proteomes" id="UP001236723">
    <property type="component" value="Unassembled WGS sequence"/>
</dbReference>
<comment type="caution">
    <text evidence="2">The sequence shown here is derived from an EMBL/GenBank/DDBJ whole genome shotgun (WGS) entry which is preliminary data.</text>
</comment>
<reference evidence="2 3" key="1">
    <citation type="submission" date="2023-07" db="EMBL/GenBank/DDBJ databases">
        <title>Genomic Encyclopedia of Type Strains, Phase IV (KMG-IV): sequencing the most valuable type-strain genomes for metagenomic binning, comparative biology and taxonomic classification.</title>
        <authorList>
            <person name="Goeker M."/>
        </authorList>
    </citation>
    <scope>NUCLEOTIDE SEQUENCE [LARGE SCALE GENOMIC DNA]</scope>
    <source>
        <strain evidence="2 3">DSM 15448</strain>
    </source>
</reference>
<dbReference type="EMBL" id="JAUSUP010000001">
    <property type="protein sequence ID" value="MDQ0350340.1"/>
    <property type="molecule type" value="Genomic_DNA"/>
</dbReference>
<organism evidence="2 3">
    <name type="scientific">Alkalibacillus filiformis</name>
    <dbReference type="NCBI Taxonomy" id="200990"/>
    <lineage>
        <taxon>Bacteria</taxon>
        <taxon>Bacillati</taxon>
        <taxon>Bacillota</taxon>
        <taxon>Bacilli</taxon>
        <taxon>Bacillales</taxon>
        <taxon>Bacillaceae</taxon>
        <taxon>Alkalibacillus</taxon>
    </lineage>
</organism>
<name>A0ABU0DPH1_9BACI</name>
<accession>A0ABU0DPH1</accession>
<keyword evidence="1" id="KW-0472">Membrane</keyword>